<dbReference type="AlphaFoldDB" id="A0AA37WK23"/>
<keyword evidence="2" id="KW-1185">Reference proteome</keyword>
<dbReference type="Proteomes" id="UP001156601">
    <property type="component" value="Unassembled WGS sequence"/>
</dbReference>
<evidence type="ECO:0000313" key="2">
    <source>
        <dbReference type="Proteomes" id="UP001156601"/>
    </source>
</evidence>
<accession>A0AA37WK23</accession>
<proteinExistence type="predicted"/>
<protein>
    <submittedName>
        <fullName evidence="1">Uncharacterized protein</fullName>
    </submittedName>
</protein>
<gene>
    <name evidence="1" type="ORF">GCM10007852_17870</name>
</gene>
<dbReference type="RefSeq" id="WP_284217157.1">
    <property type="nucleotide sequence ID" value="NZ_BSOT01000005.1"/>
</dbReference>
<comment type="caution">
    <text evidence="1">The sequence shown here is derived from an EMBL/GenBank/DDBJ whole genome shotgun (WGS) entry which is preliminary data.</text>
</comment>
<dbReference type="EMBL" id="BSOT01000005">
    <property type="protein sequence ID" value="GLR70879.1"/>
    <property type="molecule type" value="Genomic_DNA"/>
</dbReference>
<evidence type="ECO:0000313" key="1">
    <source>
        <dbReference type="EMBL" id="GLR70879.1"/>
    </source>
</evidence>
<reference evidence="1" key="2">
    <citation type="submission" date="2023-01" db="EMBL/GenBank/DDBJ databases">
        <title>Draft genome sequence of Agaribacter marinus strain NBRC 110023.</title>
        <authorList>
            <person name="Sun Q."/>
            <person name="Mori K."/>
        </authorList>
    </citation>
    <scope>NUCLEOTIDE SEQUENCE</scope>
    <source>
        <strain evidence="1">NBRC 110023</strain>
    </source>
</reference>
<organism evidence="1 2">
    <name type="scientific">Agaribacter marinus</name>
    <dbReference type="NCBI Taxonomy" id="1431249"/>
    <lineage>
        <taxon>Bacteria</taxon>
        <taxon>Pseudomonadati</taxon>
        <taxon>Pseudomonadota</taxon>
        <taxon>Gammaproteobacteria</taxon>
        <taxon>Alteromonadales</taxon>
        <taxon>Alteromonadaceae</taxon>
        <taxon>Agaribacter</taxon>
    </lineage>
</organism>
<sequence length="168" mass="18675">MNPVVKIFTVALFVAAGAGVLLSFNKIDVSSKNMVSEVAATLLPSKSDWRRVLESTAQFNGLQDTLSEEDTPRLIKDDEKKMDPNDINASKLIGLMSDGKGMAILQIPKVDEHKQFISYETTNVLVGETILNGWSLGSVDATSAHWLHKEANQEHVQFIFKPHHDKRM</sequence>
<name>A0AA37WK23_9ALTE</name>
<reference evidence="1" key="1">
    <citation type="journal article" date="2014" name="Int. J. Syst. Evol. Microbiol.">
        <title>Complete genome sequence of Corynebacterium casei LMG S-19264T (=DSM 44701T), isolated from a smear-ripened cheese.</title>
        <authorList>
            <consortium name="US DOE Joint Genome Institute (JGI-PGF)"/>
            <person name="Walter F."/>
            <person name="Albersmeier A."/>
            <person name="Kalinowski J."/>
            <person name="Ruckert C."/>
        </authorList>
    </citation>
    <scope>NUCLEOTIDE SEQUENCE</scope>
    <source>
        <strain evidence="1">NBRC 110023</strain>
    </source>
</reference>